<protein>
    <recommendedName>
        <fullName evidence="3">Aminoglycoside phosphotransferase domain-containing protein</fullName>
    </recommendedName>
</protein>
<dbReference type="STRING" id="264951.A0A443HRG3"/>
<dbReference type="GeneID" id="39600090"/>
<dbReference type="RefSeq" id="XP_028484061.1">
    <property type="nucleotide sequence ID" value="XM_028630813.1"/>
</dbReference>
<comment type="caution">
    <text evidence="1">The sequence shown here is derived from an EMBL/GenBank/DDBJ whole genome shotgun (WGS) entry which is preliminary data.</text>
</comment>
<organism evidence="1 2">
    <name type="scientific">Byssochlamys spectabilis</name>
    <name type="common">Paecilomyces variotii</name>
    <dbReference type="NCBI Taxonomy" id="264951"/>
    <lineage>
        <taxon>Eukaryota</taxon>
        <taxon>Fungi</taxon>
        <taxon>Dikarya</taxon>
        <taxon>Ascomycota</taxon>
        <taxon>Pezizomycotina</taxon>
        <taxon>Eurotiomycetes</taxon>
        <taxon>Eurotiomycetidae</taxon>
        <taxon>Eurotiales</taxon>
        <taxon>Thermoascaceae</taxon>
        <taxon>Paecilomyces</taxon>
    </lineage>
</organism>
<keyword evidence="2" id="KW-1185">Reference proteome</keyword>
<proteinExistence type="predicted"/>
<dbReference type="AlphaFoldDB" id="A0A443HRG3"/>
<dbReference type="InterPro" id="IPR011009">
    <property type="entry name" value="Kinase-like_dom_sf"/>
</dbReference>
<gene>
    <name evidence="1" type="ORF">C8Q69DRAFT_470117</name>
</gene>
<dbReference type="SUPFAM" id="SSF56112">
    <property type="entry name" value="Protein kinase-like (PK-like)"/>
    <property type="match status" value="1"/>
</dbReference>
<evidence type="ECO:0000313" key="1">
    <source>
        <dbReference type="EMBL" id="RWQ94416.1"/>
    </source>
</evidence>
<reference evidence="1 2" key="1">
    <citation type="journal article" date="2018" name="Front. Microbiol.">
        <title>Genomic and genetic insights into a cosmopolitan fungus, Paecilomyces variotii (Eurotiales).</title>
        <authorList>
            <person name="Urquhart A.S."/>
            <person name="Mondo S.J."/>
            <person name="Makela M.R."/>
            <person name="Hane J.K."/>
            <person name="Wiebenga A."/>
            <person name="He G."/>
            <person name="Mihaltcheva S."/>
            <person name="Pangilinan J."/>
            <person name="Lipzen A."/>
            <person name="Barry K."/>
            <person name="de Vries R.P."/>
            <person name="Grigoriev I.V."/>
            <person name="Idnurm A."/>
        </authorList>
    </citation>
    <scope>NUCLEOTIDE SEQUENCE [LARGE SCALE GENOMIC DNA]</scope>
    <source>
        <strain evidence="1 2">CBS 101075</strain>
    </source>
</reference>
<dbReference type="VEuPathDB" id="FungiDB:C8Q69DRAFT_470117"/>
<dbReference type="Proteomes" id="UP000283841">
    <property type="component" value="Unassembled WGS sequence"/>
</dbReference>
<dbReference type="EMBL" id="RCNU01000007">
    <property type="protein sequence ID" value="RWQ94416.1"/>
    <property type="molecule type" value="Genomic_DNA"/>
</dbReference>
<name>A0A443HRG3_BYSSP</name>
<sequence length="272" mass="31165">MLITTSEILNPSIANLPSKATVIKLCKKKGFRHNHITYSTDDKDIFIKYNNASMDEAHTQLFFYEQIMKKRDSVIRIPEIYHAFETELGLTYILMEHIDIKDKASDEQIAQAVSELISIPPPAGVFGSISGGRIRHFFFRDREAPFHFSSAFELGDFINGTLSCVRKVQREPDNDKVDFSNEPLMCYYSDLHRDNFPVDSNGQLWVVDFQQAGVLPSSFMTFALHSSRQRRLPLPIRKTIPVPETSNLKLISYVSYILQISWNMYTPGESIS</sequence>
<evidence type="ECO:0008006" key="3">
    <source>
        <dbReference type="Google" id="ProtNLM"/>
    </source>
</evidence>
<evidence type="ECO:0000313" key="2">
    <source>
        <dbReference type="Proteomes" id="UP000283841"/>
    </source>
</evidence>
<accession>A0A443HRG3</accession>